<proteinExistence type="predicted"/>
<evidence type="ECO:0000256" key="6">
    <source>
        <dbReference type="SAM" id="Phobius"/>
    </source>
</evidence>
<dbReference type="InterPro" id="IPR010432">
    <property type="entry name" value="RDD"/>
</dbReference>
<keyword evidence="5 6" id="KW-0472">Membrane</keyword>
<keyword evidence="4 6" id="KW-1133">Transmembrane helix</keyword>
<evidence type="ECO:0000256" key="4">
    <source>
        <dbReference type="ARBA" id="ARBA00022989"/>
    </source>
</evidence>
<accession>A0A411HJ37</accession>
<keyword evidence="3 6" id="KW-0812">Transmembrane</keyword>
<evidence type="ECO:0000256" key="1">
    <source>
        <dbReference type="ARBA" id="ARBA00004651"/>
    </source>
</evidence>
<comment type="subcellular location">
    <subcellularLocation>
        <location evidence="1">Cell membrane</location>
        <topology evidence="1">Multi-pass membrane protein</topology>
    </subcellularLocation>
</comment>
<evidence type="ECO:0000313" key="8">
    <source>
        <dbReference type="EMBL" id="QBB70424.1"/>
    </source>
</evidence>
<keyword evidence="9" id="KW-1185">Reference proteome</keyword>
<evidence type="ECO:0000256" key="3">
    <source>
        <dbReference type="ARBA" id="ARBA00022692"/>
    </source>
</evidence>
<dbReference type="RefSeq" id="WP_129832682.1">
    <property type="nucleotide sequence ID" value="NZ_CP035704.1"/>
</dbReference>
<sequence length="166" mass="18410">MEVNPYQAPSAKLTDDSVVDVELADRLQRLGAALLDGLIGLVYALPIMFLLGTYDYLRQGHQAPWHLTAGTVVLGFIGFILLNGYYLKKDGQTIGKRIVGIRIVDMDNQILTLGKILVLRYLPIRIAAMIPFAGGLCALVDMLFIFRQNRRCLHDLIAGTKVVKVK</sequence>
<name>A0A411HJ37_9GAMM</name>
<dbReference type="Proteomes" id="UP000291562">
    <property type="component" value="Chromosome"/>
</dbReference>
<evidence type="ECO:0000313" key="9">
    <source>
        <dbReference type="Proteomes" id="UP000291562"/>
    </source>
</evidence>
<protein>
    <submittedName>
        <fullName evidence="8">RDD family protein</fullName>
    </submittedName>
</protein>
<dbReference type="EMBL" id="CP035704">
    <property type="protein sequence ID" value="QBB70424.1"/>
    <property type="molecule type" value="Genomic_DNA"/>
</dbReference>
<reference evidence="8 9" key="1">
    <citation type="submission" date="2019-01" db="EMBL/GenBank/DDBJ databases">
        <title>Pseudolysobacter antarctica gen. nov., sp. nov., isolated from Fildes Peninsula, Antarctica.</title>
        <authorList>
            <person name="Wei Z."/>
            <person name="Peng F."/>
        </authorList>
    </citation>
    <scope>NUCLEOTIDE SEQUENCE [LARGE SCALE GENOMIC DNA]</scope>
    <source>
        <strain evidence="8 9">AQ6-296</strain>
    </source>
</reference>
<feature type="transmembrane region" description="Helical" evidence="6">
    <location>
        <begin position="33"/>
        <end position="53"/>
    </location>
</feature>
<dbReference type="Pfam" id="PF06271">
    <property type="entry name" value="RDD"/>
    <property type="match status" value="1"/>
</dbReference>
<dbReference type="KEGG" id="xbc:ELE36_08615"/>
<feature type="transmembrane region" description="Helical" evidence="6">
    <location>
        <begin position="124"/>
        <end position="146"/>
    </location>
</feature>
<dbReference type="GO" id="GO:0005886">
    <property type="term" value="C:plasma membrane"/>
    <property type="evidence" value="ECO:0007669"/>
    <property type="project" value="UniProtKB-SubCell"/>
</dbReference>
<feature type="transmembrane region" description="Helical" evidence="6">
    <location>
        <begin position="65"/>
        <end position="87"/>
    </location>
</feature>
<feature type="domain" description="RDD" evidence="7">
    <location>
        <begin position="24"/>
        <end position="159"/>
    </location>
</feature>
<gene>
    <name evidence="8" type="ORF">ELE36_08615</name>
</gene>
<organism evidence="8 9">
    <name type="scientific">Pseudolysobacter antarcticus</name>
    <dbReference type="NCBI Taxonomy" id="2511995"/>
    <lineage>
        <taxon>Bacteria</taxon>
        <taxon>Pseudomonadati</taxon>
        <taxon>Pseudomonadota</taxon>
        <taxon>Gammaproteobacteria</taxon>
        <taxon>Lysobacterales</taxon>
        <taxon>Rhodanobacteraceae</taxon>
        <taxon>Pseudolysobacter</taxon>
    </lineage>
</organism>
<keyword evidence="2" id="KW-1003">Cell membrane</keyword>
<evidence type="ECO:0000256" key="2">
    <source>
        <dbReference type="ARBA" id="ARBA00022475"/>
    </source>
</evidence>
<dbReference type="AlphaFoldDB" id="A0A411HJ37"/>
<dbReference type="InterPro" id="IPR051791">
    <property type="entry name" value="Pra-immunoreactive"/>
</dbReference>
<evidence type="ECO:0000256" key="5">
    <source>
        <dbReference type="ARBA" id="ARBA00023136"/>
    </source>
</evidence>
<dbReference type="OrthoDB" id="8612316at2"/>
<dbReference type="PANTHER" id="PTHR36115">
    <property type="entry name" value="PROLINE-RICH ANTIGEN HOMOLOG-RELATED"/>
    <property type="match status" value="1"/>
</dbReference>
<evidence type="ECO:0000259" key="7">
    <source>
        <dbReference type="Pfam" id="PF06271"/>
    </source>
</evidence>